<geneLocation type="mitochondrion" evidence="2"/>
<dbReference type="GO" id="GO:0004519">
    <property type="term" value="F:endonuclease activity"/>
    <property type="evidence" value="ECO:0007669"/>
    <property type="project" value="InterPro"/>
</dbReference>
<evidence type="ECO:0000259" key="1">
    <source>
        <dbReference type="Pfam" id="PF00961"/>
    </source>
</evidence>
<name>A0A4Y5MXA3_9PEZI</name>
<dbReference type="GO" id="GO:0005739">
    <property type="term" value="C:mitochondrion"/>
    <property type="evidence" value="ECO:0007669"/>
    <property type="project" value="UniProtKB-ARBA"/>
</dbReference>
<dbReference type="PANTHER" id="PTHR36181:SF4">
    <property type="entry name" value="LAGLIDADG ENDONUCLEASE"/>
    <property type="match status" value="1"/>
</dbReference>
<evidence type="ECO:0000313" key="2">
    <source>
        <dbReference type="EMBL" id="QCW06921.1"/>
    </source>
</evidence>
<gene>
    <name evidence="2" type="primary">orf128</name>
</gene>
<feature type="domain" description="Homing endonuclease LAGLIDADG" evidence="1">
    <location>
        <begin position="51"/>
        <end position="127"/>
    </location>
</feature>
<keyword evidence="2" id="KW-0496">Mitochondrion</keyword>
<dbReference type="InterPro" id="IPR027434">
    <property type="entry name" value="Homing_endonucl"/>
</dbReference>
<organism evidence="2">
    <name type="scientific">Orbilia brochopaga</name>
    <dbReference type="NCBI Taxonomy" id="3140254"/>
    <lineage>
        <taxon>Eukaryota</taxon>
        <taxon>Fungi</taxon>
        <taxon>Dikarya</taxon>
        <taxon>Ascomycota</taxon>
        <taxon>Pezizomycotina</taxon>
        <taxon>Orbiliomycetes</taxon>
        <taxon>Orbiliales</taxon>
        <taxon>Orbiliaceae</taxon>
        <taxon>Orbilia</taxon>
    </lineage>
</organism>
<reference evidence="2" key="1">
    <citation type="submission" date="2019-04" db="EMBL/GenBank/DDBJ databases">
        <authorList>
            <person name="Yu Z."/>
            <person name="Deng C."/>
        </authorList>
    </citation>
    <scope>NUCLEOTIDE SEQUENCE</scope>
</reference>
<dbReference type="SUPFAM" id="SSF55608">
    <property type="entry name" value="Homing endonucleases"/>
    <property type="match status" value="1"/>
</dbReference>
<sequence length="128" mass="14463">MEGIQKIVSYKASINLGLTDELKAAFPNTIQAEKYLAVNIKISNSYWMARFVSGNGFFAVTENKSFSTTIVRLVFSVTQHSKDEFLIRNMVDFFGCGSFIPSSSNGTTVSFQCYTFSDNYEKFIPIFR</sequence>
<dbReference type="Pfam" id="PF00961">
    <property type="entry name" value="LAGLIDADG_1"/>
    <property type="match status" value="1"/>
</dbReference>
<dbReference type="PANTHER" id="PTHR36181">
    <property type="entry name" value="INTRON-ENCODED ENDONUCLEASE AI3-RELATED"/>
    <property type="match status" value="1"/>
</dbReference>
<dbReference type="InterPro" id="IPR051289">
    <property type="entry name" value="LAGLIDADG_Endonuclease"/>
</dbReference>
<dbReference type="Gene3D" id="3.10.28.10">
    <property type="entry name" value="Homing endonucleases"/>
    <property type="match status" value="1"/>
</dbReference>
<dbReference type="InterPro" id="IPR004860">
    <property type="entry name" value="LAGLIDADG_dom"/>
</dbReference>
<accession>A0A4Y5MXA3</accession>
<dbReference type="AlphaFoldDB" id="A0A4Y5MXA3"/>
<proteinExistence type="predicted"/>
<dbReference type="EMBL" id="MK820635">
    <property type="protein sequence ID" value="QCW06921.1"/>
    <property type="molecule type" value="Genomic_DNA"/>
</dbReference>
<protein>
    <recommendedName>
        <fullName evidence="1">Homing endonuclease LAGLIDADG domain-containing protein</fullName>
    </recommendedName>
</protein>